<dbReference type="OrthoDB" id="10456543at2759"/>
<reference evidence="2 3" key="1">
    <citation type="journal article" date="2016" name="Mol. Biol. Evol.">
        <title>Comparative Genomics of Early-Diverging Mushroom-Forming Fungi Provides Insights into the Origins of Lignocellulose Decay Capabilities.</title>
        <authorList>
            <person name="Nagy L.G."/>
            <person name="Riley R."/>
            <person name="Tritt A."/>
            <person name="Adam C."/>
            <person name="Daum C."/>
            <person name="Floudas D."/>
            <person name="Sun H."/>
            <person name="Yadav J.S."/>
            <person name="Pangilinan J."/>
            <person name="Larsson K.H."/>
            <person name="Matsuura K."/>
            <person name="Barry K."/>
            <person name="Labutti K."/>
            <person name="Kuo R."/>
            <person name="Ohm R.A."/>
            <person name="Bhattacharya S.S."/>
            <person name="Shirouzu T."/>
            <person name="Yoshinaga Y."/>
            <person name="Martin F.M."/>
            <person name="Grigoriev I.V."/>
            <person name="Hibbett D.S."/>
        </authorList>
    </citation>
    <scope>NUCLEOTIDE SEQUENCE [LARGE SCALE GENOMIC DNA]</scope>
    <source>
        <strain evidence="2 3">HHB12029</strain>
    </source>
</reference>
<evidence type="ECO:0000313" key="3">
    <source>
        <dbReference type="Proteomes" id="UP000077266"/>
    </source>
</evidence>
<evidence type="ECO:0000313" key="2">
    <source>
        <dbReference type="EMBL" id="KZV99405.1"/>
    </source>
</evidence>
<dbReference type="AlphaFoldDB" id="A0A165MKJ9"/>
<name>A0A165MKJ9_EXIGL</name>
<dbReference type="Proteomes" id="UP000077266">
    <property type="component" value="Unassembled WGS sequence"/>
</dbReference>
<feature type="region of interest" description="Disordered" evidence="1">
    <location>
        <begin position="1"/>
        <end position="97"/>
    </location>
</feature>
<keyword evidence="3" id="KW-1185">Reference proteome</keyword>
<organism evidence="2 3">
    <name type="scientific">Exidia glandulosa HHB12029</name>
    <dbReference type="NCBI Taxonomy" id="1314781"/>
    <lineage>
        <taxon>Eukaryota</taxon>
        <taxon>Fungi</taxon>
        <taxon>Dikarya</taxon>
        <taxon>Basidiomycota</taxon>
        <taxon>Agaricomycotina</taxon>
        <taxon>Agaricomycetes</taxon>
        <taxon>Auriculariales</taxon>
        <taxon>Exidiaceae</taxon>
        <taxon>Exidia</taxon>
    </lineage>
</organism>
<evidence type="ECO:0000256" key="1">
    <source>
        <dbReference type="SAM" id="MobiDB-lite"/>
    </source>
</evidence>
<feature type="compositionally biased region" description="Polar residues" evidence="1">
    <location>
        <begin position="85"/>
        <end position="97"/>
    </location>
</feature>
<dbReference type="EMBL" id="KV425910">
    <property type="protein sequence ID" value="KZV99405.1"/>
    <property type="molecule type" value="Genomic_DNA"/>
</dbReference>
<accession>A0A165MKJ9</accession>
<proteinExistence type="predicted"/>
<dbReference type="InParanoid" id="A0A165MKJ9"/>
<gene>
    <name evidence="2" type="ORF">EXIGLDRAFT_725359</name>
</gene>
<sequence>MGQAMDTDAPQRPGPGNIDVSGVDTNAPPRGPAGDEAADSMPKGTSVKFADGTQVLIPPAEEHAKRGGHGFGGAEATSHAKKRSISSPYSTPVQSPT</sequence>
<protein>
    <submittedName>
        <fullName evidence="2">Uncharacterized protein</fullName>
    </submittedName>
</protein>